<keyword evidence="2 9" id="KW-0808">Transferase</keyword>
<keyword evidence="3" id="KW-0479">Metal-binding</keyword>
<dbReference type="GO" id="GO:0006777">
    <property type="term" value="P:Mo-molybdopterin cofactor biosynthetic process"/>
    <property type="evidence" value="ECO:0007669"/>
    <property type="project" value="UniProtKB-KW"/>
</dbReference>
<dbReference type="InterPro" id="IPR029044">
    <property type="entry name" value="Nucleotide-diphossugar_trans"/>
</dbReference>
<organism evidence="9 10">
    <name type="scientific">Corynebacterium glucuronolyticum</name>
    <dbReference type="NCBI Taxonomy" id="39791"/>
    <lineage>
        <taxon>Bacteria</taxon>
        <taxon>Bacillati</taxon>
        <taxon>Actinomycetota</taxon>
        <taxon>Actinomycetes</taxon>
        <taxon>Mycobacteriales</taxon>
        <taxon>Corynebacteriaceae</taxon>
        <taxon>Corynebacterium</taxon>
    </lineage>
</organism>
<keyword evidence="7" id="KW-0501">Molybdenum cofactor biosynthesis</keyword>
<dbReference type="SUPFAM" id="SSF53448">
    <property type="entry name" value="Nucleotide-diphospho-sugar transferases"/>
    <property type="match status" value="1"/>
</dbReference>
<accession>A0A7T4EEN6</accession>
<keyword evidence="1" id="KW-0963">Cytoplasm</keyword>
<protein>
    <submittedName>
        <fullName evidence="9">Molybdenum cofactor guanylyltransferase</fullName>
    </submittedName>
</protein>
<dbReference type="OrthoDB" id="4408226at2"/>
<dbReference type="Gene3D" id="3.90.550.10">
    <property type="entry name" value="Spore Coat Polysaccharide Biosynthesis Protein SpsA, Chain A"/>
    <property type="match status" value="1"/>
</dbReference>
<keyword evidence="6" id="KW-0342">GTP-binding</keyword>
<dbReference type="GO" id="GO:0005525">
    <property type="term" value="F:GTP binding"/>
    <property type="evidence" value="ECO:0007669"/>
    <property type="project" value="UniProtKB-KW"/>
</dbReference>
<evidence type="ECO:0000256" key="5">
    <source>
        <dbReference type="ARBA" id="ARBA00022842"/>
    </source>
</evidence>
<evidence type="ECO:0000313" key="9">
    <source>
        <dbReference type="EMBL" id="QQB45986.1"/>
    </source>
</evidence>
<keyword evidence="5" id="KW-0460">Magnesium</keyword>
<evidence type="ECO:0000259" key="8">
    <source>
        <dbReference type="Pfam" id="PF12804"/>
    </source>
</evidence>
<dbReference type="PANTHER" id="PTHR19136:SF81">
    <property type="entry name" value="MOLYBDENUM COFACTOR GUANYLYLTRANSFERASE"/>
    <property type="match status" value="1"/>
</dbReference>
<evidence type="ECO:0000256" key="3">
    <source>
        <dbReference type="ARBA" id="ARBA00022723"/>
    </source>
</evidence>
<dbReference type="AlphaFoldDB" id="A0A7T4EEN6"/>
<keyword evidence="4" id="KW-0547">Nucleotide-binding</keyword>
<dbReference type="InterPro" id="IPR013482">
    <property type="entry name" value="Molybde_CF_guanTrfase"/>
</dbReference>
<reference evidence="9 10" key="1">
    <citation type="submission" date="2020-12" db="EMBL/GenBank/DDBJ databases">
        <title>FDA dAtabase for Regulatory Grade micrObial Sequences (FDA-ARGOS): Supporting development and validation of Infectious Disease Dx tests.</title>
        <authorList>
            <person name="Sproer C."/>
            <person name="Gronow S."/>
            <person name="Severitt S."/>
            <person name="Schroder I."/>
            <person name="Tallon L."/>
            <person name="Sadzewicz L."/>
            <person name="Zhao X."/>
            <person name="Boylan J."/>
            <person name="Ott S."/>
            <person name="Bowen H."/>
            <person name="Vavikolanu K."/>
            <person name="Mehta A."/>
            <person name="Aluvathingal J."/>
            <person name="Nadendla S."/>
            <person name="Lowell S."/>
            <person name="Myers T."/>
            <person name="Yan Y."/>
            <person name="Sichtig H."/>
        </authorList>
    </citation>
    <scope>NUCLEOTIDE SEQUENCE [LARGE SCALE GENOMIC DNA]</scope>
    <source>
        <strain evidence="9 10">FDAARGOS_1053</strain>
    </source>
</reference>
<keyword evidence="9" id="KW-0548">Nucleotidyltransferase</keyword>
<evidence type="ECO:0000256" key="1">
    <source>
        <dbReference type="ARBA" id="ARBA00022490"/>
    </source>
</evidence>
<gene>
    <name evidence="9" type="ORF">I6I10_11035</name>
</gene>
<feature type="domain" description="MobA-like NTP transferase" evidence="8">
    <location>
        <begin position="23"/>
        <end position="170"/>
    </location>
</feature>
<name>A0A7T4EEN6_9CORY</name>
<dbReference type="InterPro" id="IPR025877">
    <property type="entry name" value="MobA-like_NTP_Trfase"/>
</dbReference>
<sequence length="210" mass="21944">MRSGDEASVPPACDSPSSGEISAMVLAGGRATRMGGIDKACAVADGERLIDIVLRSLGPAPRIVVSSRQPEGLPADVQLVAENPPFAGPIAAIARGSEEIATPFVFITTVDAPFASRLLPRLARVIGDHSAAVVRSSDGFLEPLIALWRTVDLRAAIAETGTEGAAKRLYSAAPSFIEVPGDGSERDYDTLEELKSFTHHSAATIPSVQK</sequence>
<evidence type="ECO:0000256" key="2">
    <source>
        <dbReference type="ARBA" id="ARBA00022679"/>
    </source>
</evidence>
<dbReference type="EMBL" id="CP066007">
    <property type="protein sequence ID" value="QQB45986.1"/>
    <property type="molecule type" value="Genomic_DNA"/>
</dbReference>
<dbReference type="GeneID" id="92759773"/>
<dbReference type="Pfam" id="PF12804">
    <property type="entry name" value="NTP_transf_3"/>
    <property type="match status" value="1"/>
</dbReference>
<dbReference type="CDD" id="cd02503">
    <property type="entry name" value="MobA"/>
    <property type="match status" value="1"/>
</dbReference>
<dbReference type="Proteomes" id="UP000596145">
    <property type="component" value="Chromosome"/>
</dbReference>
<dbReference type="GO" id="GO:0016779">
    <property type="term" value="F:nucleotidyltransferase activity"/>
    <property type="evidence" value="ECO:0007669"/>
    <property type="project" value="UniProtKB-KW"/>
</dbReference>
<evidence type="ECO:0000313" key="10">
    <source>
        <dbReference type="Proteomes" id="UP000596145"/>
    </source>
</evidence>
<evidence type="ECO:0000256" key="6">
    <source>
        <dbReference type="ARBA" id="ARBA00023134"/>
    </source>
</evidence>
<dbReference type="PANTHER" id="PTHR19136">
    <property type="entry name" value="MOLYBDENUM COFACTOR GUANYLYLTRANSFERASE"/>
    <property type="match status" value="1"/>
</dbReference>
<dbReference type="RefSeq" id="WP_143336824.1">
    <property type="nucleotide sequence ID" value="NZ_CP066007.1"/>
</dbReference>
<evidence type="ECO:0000256" key="7">
    <source>
        <dbReference type="ARBA" id="ARBA00023150"/>
    </source>
</evidence>
<dbReference type="GO" id="GO:0046872">
    <property type="term" value="F:metal ion binding"/>
    <property type="evidence" value="ECO:0007669"/>
    <property type="project" value="UniProtKB-KW"/>
</dbReference>
<proteinExistence type="predicted"/>
<evidence type="ECO:0000256" key="4">
    <source>
        <dbReference type="ARBA" id="ARBA00022741"/>
    </source>
</evidence>